<organism evidence="2 3">
    <name type="scientific">Caenorhabditis japonica</name>
    <dbReference type="NCBI Taxonomy" id="281687"/>
    <lineage>
        <taxon>Eukaryota</taxon>
        <taxon>Metazoa</taxon>
        <taxon>Ecdysozoa</taxon>
        <taxon>Nematoda</taxon>
        <taxon>Chromadorea</taxon>
        <taxon>Rhabditida</taxon>
        <taxon>Rhabditina</taxon>
        <taxon>Rhabditomorpha</taxon>
        <taxon>Rhabditoidea</taxon>
        <taxon>Rhabditidae</taxon>
        <taxon>Peloderinae</taxon>
        <taxon>Caenorhabditis</taxon>
    </lineage>
</organism>
<sequence>MMNAIALQNEFNDGSVTMKEVMAEALDVRNSTLLDSIDEKDSRVAGKAVKTVDLITARPAQTINNTTEKLKKVLFLGDSTSHSSSISQMFSSLNDFNIDLSSISSSVRRSVQSLNNLSQEINSSNPKFDMAVKHFSDFPSLMGSIHGILLTDLKNENIGIQNFKTLKDLLSFVVDFEQYQLLTNETFLNNLKTSLNSLLSSISTIKSWLDAKNKHHAIKMLDDINTILAPSVFGYDKKLLIGFPNGSKDLTTLFENLQENWIKRVLNGGKSVSELVRVFGPMTKFESQLSSLEQIWMKSDREAYANTTRKSLISLRIINKANPVDVSDSLSKVNATFVNLRSIADVNSTVLDEFNQLLNSSEPFTSFKNQLADFLNAPEIAQFLVEELYGIVTAVAKQKKDKEKFDMLKEKLNIPKYSQNLEFFQNQLDLL</sequence>
<evidence type="ECO:0000313" key="3">
    <source>
        <dbReference type="Proteomes" id="UP000005237"/>
    </source>
</evidence>
<dbReference type="InterPro" id="IPR003125">
    <property type="entry name" value="WSN"/>
</dbReference>
<reference evidence="2" key="2">
    <citation type="submission" date="2022-06" db="UniProtKB">
        <authorList>
            <consortium name="EnsemblMetazoa"/>
        </authorList>
    </citation>
    <scope>IDENTIFICATION</scope>
    <source>
        <strain evidence="2">DF5081</strain>
    </source>
</reference>
<evidence type="ECO:0000313" key="2">
    <source>
        <dbReference type="EnsemblMetazoa" id="CJA14181.1"/>
    </source>
</evidence>
<keyword evidence="3" id="KW-1185">Reference proteome</keyword>
<dbReference type="AlphaFoldDB" id="A0A8R1I2Z7"/>
<dbReference type="PANTHER" id="PTHR22956">
    <property type="entry name" value="ANKYRIN REPEAT-CONTAINING PROTEIN F37A4.4-RELATED-RELATED"/>
    <property type="match status" value="1"/>
</dbReference>
<evidence type="ECO:0000259" key="1">
    <source>
        <dbReference type="Pfam" id="PF02206"/>
    </source>
</evidence>
<name>A0A8R1I2Z7_CAEJA</name>
<proteinExistence type="predicted"/>
<reference evidence="3" key="1">
    <citation type="submission" date="2010-08" db="EMBL/GenBank/DDBJ databases">
        <authorList>
            <consortium name="Caenorhabditis japonica Sequencing Consortium"/>
            <person name="Wilson R.K."/>
        </authorList>
    </citation>
    <scope>NUCLEOTIDE SEQUENCE [LARGE SCALE GENOMIC DNA]</scope>
    <source>
        <strain evidence="3">DF5081</strain>
    </source>
</reference>
<dbReference type="Proteomes" id="UP000005237">
    <property type="component" value="Unassembled WGS sequence"/>
</dbReference>
<feature type="domain" description="Domain of unknown function WSN" evidence="1">
    <location>
        <begin position="2"/>
        <end position="48"/>
    </location>
</feature>
<accession>A0A8R1I2Z7</accession>
<dbReference type="InterPro" id="IPR053345">
    <property type="entry name" value="Ankyrin_repeat-containing"/>
</dbReference>
<dbReference type="EnsemblMetazoa" id="CJA14181.1">
    <property type="protein sequence ID" value="CJA14181.1"/>
    <property type="gene ID" value="WBGene00133385"/>
</dbReference>
<protein>
    <submittedName>
        <fullName evidence="2">WSN domain-containing protein</fullName>
    </submittedName>
</protein>
<dbReference type="Pfam" id="PF02206">
    <property type="entry name" value="WSN"/>
    <property type="match status" value="1"/>
</dbReference>